<dbReference type="EMBL" id="JAUSVL010000001">
    <property type="protein sequence ID" value="MDQ0290274.1"/>
    <property type="molecule type" value="Genomic_DNA"/>
</dbReference>
<proteinExistence type="predicted"/>
<dbReference type="InterPro" id="IPR046711">
    <property type="entry name" value="DUF6784"/>
</dbReference>
<evidence type="ECO:0000313" key="3">
    <source>
        <dbReference type="EMBL" id="MDQ0290274.1"/>
    </source>
</evidence>
<dbReference type="Proteomes" id="UP001238163">
    <property type="component" value="Unassembled WGS sequence"/>
</dbReference>
<evidence type="ECO:0000259" key="2">
    <source>
        <dbReference type="Pfam" id="PF20580"/>
    </source>
</evidence>
<reference evidence="3" key="1">
    <citation type="submission" date="2023-07" db="EMBL/GenBank/DDBJ databases">
        <title>Genomic Encyclopedia of Type Strains, Phase IV (KMG-IV): sequencing the most valuable type-strain genomes for metagenomic binning, comparative biology and taxonomic classification.</title>
        <authorList>
            <person name="Goeker M."/>
        </authorList>
    </citation>
    <scope>NUCLEOTIDE SEQUENCE</scope>
    <source>
        <strain evidence="3">DSM 24202</strain>
    </source>
</reference>
<name>A0AAE4ANG1_9BACT</name>
<dbReference type="RefSeq" id="WP_307261704.1">
    <property type="nucleotide sequence ID" value="NZ_JAUSVL010000001.1"/>
</dbReference>
<keyword evidence="1" id="KW-0472">Membrane</keyword>
<sequence length="483" mass="54311">MENCVLPVQRITPDDDYHYFFGYYDKCPWNSDERFVLAQRSSFMDHDPGADDVLQIGVIDTADKCRFSPIAATRAWNWQQGCMLRWLPGRENDTLVFNDRRDGRFVTVIHSLTTGAEDVIGFASYDIAPNGRDVVTGNFERVHASRPGYGYAELADPFGDELAPEKDGIYLGNLATGDKRLIFSLADALHVGKVLPGPEAKTWFNHFTYSPAGTRFVVLHRWASGGPKAGHTGFFSRMLSMDCLGNDVAIPIEDAKISHFSFFDDARLAVWLEAPQRGIYGYYLVDIITGDMHKIGEDNFLSDGHCNYSPDRRWLLTDRYPVENATQPLFLYELASGRCRQIGAFTSITDMNTSSRCDLHTRWNRHSSKVCFDSTHEGRRAIYQIDVTPITSGKLSANAAEKQADGRRISPNITLFCFSFILGWIVKLIVLKYGNSQLYSRMKPLMIGIIAGEILGAMTPSLIGVIYYFITGNIPKPYVLYMG</sequence>
<dbReference type="InterPro" id="IPR011042">
    <property type="entry name" value="6-blade_b-propeller_TolB-like"/>
</dbReference>
<keyword evidence="1" id="KW-1133">Transmembrane helix</keyword>
<dbReference type="Pfam" id="PF20580">
    <property type="entry name" value="DUF6784"/>
    <property type="match status" value="1"/>
</dbReference>
<comment type="caution">
    <text evidence="3">The sequence shown here is derived from an EMBL/GenBank/DDBJ whole genome shotgun (WGS) entry which is preliminary data.</text>
</comment>
<dbReference type="AlphaFoldDB" id="A0AAE4ANG1"/>
<feature type="transmembrane region" description="Helical" evidence="1">
    <location>
        <begin position="445"/>
        <end position="470"/>
    </location>
</feature>
<protein>
    <recommendedName>
        <fullName evidence="2">DUF6784 domain-containing protein</fullName>
    </recommendedName>
</protein>
<evidence type="ECO:0000313" key="4">
    <source>
        <dbReference type="Proteomes" id="UP001238163"/>
    </source>
</evidence>
<dbReference type="SUPFAM" id="SSF82171">
    <property type="entry name" value="DPP6 N-terminal domain-like"/>
    <property type="match status" value="1"/>
</dbReference>
<gene>
    <name evidence="3" type="ORF">J3R75_002381</name>
</gene>
<feature type="transmembrane region" description="Helical" evidence="1">
    <location>
        <begin position="413"/>
        <end position="433"/>
    </location>
</feature>
<dbReference type="Gene3D" id="2.120.10.30">
    <property type="entry name" value="TolB, C-terminal domain"/>
    <property type="match status" value="1"/>
</dbReference>
<organism evidence="3 4">
    <name type="scientific">Oligosphaera ethanolica</name>
    <dbReference type="NCBI Taxonomy" id="760260"/>
    <lineage>
        <taxon>Bacteria</taxon>
        <taxon>Pseudomonadati</taxon>
        <taxon>Lentisphaerota</taxon>
        <taxon>Oligosphaeria</taxon>
        <taxon>Oligosphaerales</taxon>
        <taxon>Oligosphaeraceae</taxon>
        <taxon>Oligosphaera</taxon>
    </lineage>
</organism>
<evidence type="ECO:0000256" key="1">
    <source>
        <dbReference type="SAM" id="Phobius"/>
    </source>
</evidence>
<feature type="domain" description="DUF6784" evidence="2">
    <location>
        <begin position="412"/>
        <end position="466"/>
    </location>
</feature>
<keyword evidence="4" id="KW-1185">Reference proteome</keyword>
<accession>A0AAE4ANG1</accession>
<keyword evidence="1" id="KW-0812">Transmembrane</keyword>